<dbReference type="InterPro" id="IPR050770">
    <property type="entry name" value="Intradiol_RC_Dioxygenase"/>
</dbReference>
<gene>
    <name evidence="7" type="primary">pcaH</name>
    <name evidence="7" type="ORF">H2509_17130</name>
</gene>
<proteinExistence type="inferred from homology"/>
<dbReference type="InterPro" id="IPR015889">
    <property type="entry name" value="Intradiol_dOase_core"/>
</dbReference>
<dbReference type="GO" id="GO:0008199">
    <property type="term" value="F:ferric iron binding"/>
    <property type="evidence" value="ECO:0007669"/>
    <property type="project" value="InterPro"/>
</dbReference>
<dbReference type="Pfam" id="PF00775">
    <property type="entry name" value="Dioxygenase_C"/>
    <property type="match status" value="1"/>
</dbReference>
<dbReference type="SUPFAM" id="SSF49482">
    <property type="entry name" value="Aromatic compound dioxygenase"/>
    <property type="match status" value="1"/>
</dbReference>
<dbReference type="NCBIfam" id="TIGR02422">
    <property type="entry name" value="protocat_beta"/>
    <property type="match status" value="1"/>
</dbReference>
<evidence type="ECO:0000313" key="7">
    <source>
        <dbReference type="EMBL" id="MBA5778852.1"/>
    </source>
</evidence>
<dbReference type="PANTHER" id="PTHR33711:SF10">
    <property type="entry name" value="INTRADIOL RING-CLEAVAGE DIOXYGENASES DOMAIN-CONTAINING PROTEIN"/>
    <property type="match status" value="1"/>
</dbReference>
<keyword evidence="8" id="KW-1185">Reference proteome</keyword>
<evidence type="ECO:0000256" key="4">
    <source>
        <dbReference type="SAM" id="MobiDB-lite"/>
    </source>
</evidence>
<comment type="caution">
    <text evidence="7">The sequence shown here is derived from an EMBL/GenBank/DDBJ whole genome shotgun (WGS) entry which is preliminary data.</text>
</comment>
<dbReference type="EC" id="1.13.11.3" evidence="7"/>
<dbReference type="EMBL" id="JACFXV010000064">
    <property type="protein sequence ID" value="MBA5778852.1"/>
    <property type="molecule type" value="Genomic_DNA"/>
</dbReference>
<dbReference type="GO" id="GO:0018578">
    <property type="term" value="F:protocatechuate 3,4-dioxygenase activity"/>
    <property type="evidence" value="ECO:0007669"/>
    <property type="project" value="UniProtKB-EC"/>
</dbReference>
<evidence type="ECO:0000259" key="5">
    <source>
        <dbReference type="Pfam" id="PF00775"/>
    </source>
</evidence>
<evidence type="ECO:0000259" key="6">
    <source>
        <dbReference type="Pfam" id="PF12391"/>
    </source>
</evidence>
<evidence type="ECO:0000256" key="1">
    <source>
        <dbReference type="ARBA" id="ARBA00007825"/>
    </source>
</evidence>
<feature type="domain" description="Protocatechuate 3,4-dioxygenase beta subunit N-terminal" evidence="6">
    <location>
        <begin position="38"/>
        <end position="67"/>
    </location>
</feature>
<evidence type="ECO:0000256" key="2">
    <source>
        <dbReference type="ARBA" id="ARBA00022964"/>
    </source>
</evidence>
<keyword evidence="2 7" id="KW-0223">Dioxygenase</keyword>
<dbReference type="Proteomes" id="UP000541109">
    <property type="component" value="Unassembled WGS sequence"/>
</dbReference>
<dbReference type="AlphaFoldDB" id="A0A839AIV2"/>
<protein>
    <submittedName>
        <fullName evidence="7">Protocatechuate 3,4-dioxygenase subunit beta</fullName>
        <ecNumber evidence="7">1.13.11.3</ecNumber>
    </submittedName>
</protein>
<feature type="region of interest" description="Disordered" evidence="4">
    <location>
        <begin position="1"/>
        <end position="32"/>
    </location>
</feature>
<dbReference type="Gene3D" id="2.60.130.10">
    <property type="entry name" value="Aromatic compound dioxygenase"/>
    <property type="match status" value="1"/>
</dbReference>
<evidence type="ECO:0000313" key="8">
    <source>
        <dbReference type="Proteomes" id="UP000541109"/>
    </source>
</evidence>
<dbReference type="InterPro" id="IPR024756">
    <property type="entry name" value="PCDO_beta_N"/>
</dbReference>
<evidence type="ECO:0000256" key="3">
    <source>
        <dbReference type="ARBA" id="ARBA00023002"/>
    </source>
</evidence>
<keyword evidence="3 7" id="KW-0560">Oxidoreductase</keyword>
<accession>A0A839AIV2</accession>
<dbReference type="Pfam" id="PF12391">
    <property type="entry name" value="PCDO_beta_N"/>
    <property type="match status" value="1"/>
</dbReference>
<dbReference type="PANTHER" id="PTHR33711">
    <property type="entry name" value="DIOXYGENASE, PUTATIVE (AFU_ORTHOLOGUE AFUA_2G02910)-RELATED"/>
    <property type="match status" value="1"/>
</dbReference>
<dbReference type="InterPro" id="IPR000627">
    <property type="entry name" value="Intradiol_dOase_C"/>
</dbReference>
<organism evidence="7 8">
    <name type="scientific">Stappia albiluteola</name>
    <dbReference type="NCBI Taxonomy" id="2758565"/>
    <lineage>
        <taxon>Bacteria</taxon>
        <taxon>Pseudomonadati</taxon>
        <taxon>Pseudomonadota</taxon>
        <taxon>Alphaproteobacteria</taxon>
        <taxon>Hyphomicrobiales</taxon>
        <taxon>Stappiaceae</taxon>
        <taxon>Stappia</taxon>
    </lineage>
</organism>
<feature type="domain" description="Intradiol ring-cleavage dioxygenases" evidence="5">
    <location>
        <begin position="76"/>
        <end position="258"/>
    </location>
</feature>
<comment type="similarity">
    <text evidence="1">Belongs to the intradiol ring-cleavage dioxygenase family.</text>
</comment>
<dbReference type="GO" id="GO:0019619">
    <property type="term" value="P:3,4-dihydroxybenzoate catabolic process"/>
    <property type="evidence" value="ECO:0007669"/>
    <property type="project" value="InterPro"/>
</dbReference>
<name>A0A839AIV2_9HYPH</name>
<sequence>MPACRRPTARCASPRASSRHRQGPKTREDEALTVHPFYRRERNQHPPALTPNYKSSVLRAPFRPLVSPEQAELDWTGPAFGHDMLGPLDNDLIRNASAGGEALGERIIVHGRVLDENARPVPNALIEVWQANAGGRYAHSNDTYLAPLDPNFSGCGRTISGADGTYVFRTIKPGPYPWPNNGSDWRPAHIHLSIFGEAFAQRLITQLYFEGDPLIPLCPIVNTIPDPAIVERLVARLDFKNQMPFDCLAYRFDIVLRGRRQTYFENREEGA</sequence>
<reference evidence="7 8" key="1">
    <citation type="submission" date="2020-07" db="EMBL/GenBank/DDBJ databases">
        <title>Stappia sp., F7233, whole genome shotgun sequencing project.</title>
        <authorList>
            <person name="Jiang S."/>
            <person name="Liu Z.W."/>
            <person name="Du Z.J."/>
        </authorList>
    </citation>
    <scope>NUCLEOTIDE SEQUENCE [LARGE SCALE GENOMIC DNA]</scope>
    <source>
        <strain evidence="7 8">F7233</strain>
    </source>
</reference>
<dbReference type="InterPro" id="IPR012785">
    <property type="entry name" value="Protocat_dOase_b"/>
</dbReference>